<feature type="compositionally biased region" description="Basic and acidic residues" evidence="1">
    <location>
        <begin position="1"/>
        <end position="10"/>
    </location>
</feature>
<dbReference type="Proteomes" id="UP000029867">
    <property type="component" value="Unassembled WGS sequence"/>
</dbReference>
<dbReference type="AlphaFoldDB" id="A0A099NR16"/>
<feature type="non-terminal residue" evidence="2">
    <location>
        <position position="93"/>
    </location>
</feature>
<proteinExistence type="predicted"/>
<feature type="compositionally biased region" description="Basic residues" evidence="1">
    <location>
        <begin position="45"/>
        <end position="61"/>
    </location>
</feature>
<feature type="compositionally biased region" description="Polar residues" evidence="1">
    <location>
        <begin position="84"/>
        <end position="93"/>
    </location>
</feature>
<name>A0A099NR16_PICKU</name>
<feature type="region of interest" description="Disordered" evidence="1">
    <location>
        <begin position="1"/>
        <end position="93"/>
    </location>
</feature>
<gene>
    <name evidence="2" type="ORF">JL09_g6507</name>
</gene>
<accession>A0A099NR16</accession>
<dbReference type="HOGENOM" id="CLU_2405335_0_0_1"/>
<sequence>MSSFERERSYSRSRTASPARQNHKNDRTDNIPKGPRINHNDNGRGKGHGRGRSGWRGRGRGRGGYSANRSRYRTQENWNYAGRNGSNQFRDDL</sequence>
<reference evidence="3" key="1">
    <citation type="journal article" date="2014" name="Microb. Cell Fact.">
        <title>Exploiting Issatchenkia orientalis SD108 for succinic acid production.</title>
        <authorList>
            <person name="Xiao H."/>
            <person name="Shao Z."/>
            <person name="Jiang Y."/>
            <person name="Dole S."/>
            <person name="Zhao H."/>
        </authorList>
    </citation>
    <scope>NUCLEOTIDE SEQUENCE [LARGE SCALE GENOMIC DNA]</scope>
    <source>
        <strain evidence="3">SD108</strain>
    </source>
</reference>
<dbReference type="VEuPathDB" id="FungiDB:C5L36_0B05180"/>
<organism evidence="2 3">
    <name type="scientific">Pichia kudriavzevii</name>
    <name type="common">Yeast</name>
    <name type="synonym">Issatchenkia orientalis</name>
    <dbReference type="NCBI Taxonomy" id="4909"/>
    <lineage>
        <taxon>Eukaryota</taxon>
        <taxon>Fungi</taxon>
        <taxon>Dikarya</taxon>
        <taxon>Ascomycota</taxon>
        <taxon>Saccharomycotina</taxon>
        <taxon>Pichiomycetes</taxon>
        <taxon>Pichiales</taxon>
        <taxon>Pichiaceae</taxon>
        <taxon>Pichia</taxon>
    </lineage>
</organism>
<dbReference type="EMBL" id="JQFK01001746">
    <property type="protein sequence ID" value="KGK34346.1"/>
    <property type="molecule type" value="Genomic_DNA"/>
</dbReference>
<evidence type="ECO:0000313" key="3">
    <source>
        <dbReference type="Proteomes" id="UP000029867"/>
    </source>
</evidence>
<comment type="caution">
    <text evidence="2">The sequence shown here is derived from an EMBL/GenBank/DDBJ whole genome shotgun (WGS) entry which is preliminary data.</text>
</comment>
<evidence type="ECO:0000313" key="2">
    <source>
        <dbReference type="EMBL" id="KGK34346.1"/>
    </source>
</evidence>
<evidence type="ECO:0000256" key="1">
    <source>
        <dbReference type="SAM" id="MobiDB-lite"/>
    </source>
</evidence>
<protein>
    <submittedName>
        <fullName evidence="2">Uncharacterized protein</fullName>
    </submittedName>
</protein>